<name>A0ACD3RJK2_LARCR</name>
<comment type="caution">
    <text evidence="1">The sequence shown here is derived from an EMBL/GenBank/DDBJ whole genome shotgun (WGS) entry which is preliminary data.</text>
</comment>
<organism evidence="1 2">
    <name type="scientific">Larimichthys crocea</name>
    <name type="common">Large yellow croaker</name>
    <name type="synonym">Pseudosciaena crocea</name>
    <dbReference type="NCBI Taxonomy" id="215358"/>
    <lineage>
        <taxon>Eukaryota</taxon>
        <taxon>Metazoa</taxon>
        <taxon>Chordata</taxon>
        <taxon>Craniata</taxon>
        <taxon>Vertebrata</taxon>
        <taxon>Euteleostomi</taxon>
        <taxon>Actinopterygii</taxon>
        <taxon>Neopterygii</taxon>
        <taxon>Teleostei</taxon>
        <taxon>Neoteleostei</taxon>
        <taxon>Acanthomorphata</taxon>
        <taxon>Eupercaria</taxon>
        <taxon>Sciaenidae</taxon>
        <taxon>Larimichthys</taxon>
    </lineage>
</organism>
<proteinExistence type="predicted"/>
<dbReference type="Proteomes" id="UP000793456">
    <property type="component" value="Chromosome V"/>
</dbReference>
<reference evidence="1" key="1">
    <citation type="submission" date="2018-11" db="EMBL/GenBank/DDBJ databases">
        <title>The sequence and de novo assembly of Larimichthys crocea genome using PacBio and Hi-C technologies.</title>
        <authorList>
            <person name="Xu P."/>
            <person name="Chen B."/>
            <person name="Zhou Z."/>
            <person name="Ke Q."/>
            <person name="Wu Y."/>
            <person name="Bai H."/>
            <person name="Pu F."/>
        </authorList>
    </citation>
    <scope>NUCLEOTIDE SEQUENCE</scope>
    <source>
        <tissue evidence="1">Muscle</tissue>
    </source>
</reference>
<keyword evidence="2" id="KW-1185">Reference proteome</keyword>
<gene>
    <name evidence="1" type="ORF">E3U43_003734</name>
</gene>
<evidence type="ECO:0000313" key="1">
    <source>
        <dbReference type="EMBL" id="TMS19413.1"/>
    </source>
</evidence>
<sequence length="104" mass="11815">MERTSTCCTLASMVALVILILFPVRSCCEEDVYKSQTEAKPECRVSGDEKRFDDTDWDSFVSLMGRRSAAQPNSHRNTPLSRKEHADHMPRCFAGTANKTQRFL</sequence>
<dbReference type="EMBL" id="CM011678">
    <property type="protein sequence ID" value="TMS19413.1"/>
    <property type="molecule type" value="Genomic_DNA"/>
</dbReference>
<protein>
    <submittedName>
        <fullName evidence="1">Uncharacterized protein</fullName>
    </submittedName>
</protein>
<evidence type="ECO:0000313" key="2">
    <source>
        <dbReference type="Proteomes" id="UP000793456"/>
    </source>
</evidence>
<accession>A0ACD3RJK2</accession>